<sequence>VEYWLSGIDVAAGFDEVLIGDDLRMWQLMLNLIGGDGFETNGYCDYLFRFQ</sequence>
<comment type="caution">
    <text evidence="1">The sequence shown here is derived from an EMBL/GenBank/DDBJ whole genome shotgun (WGS) entry which is preliminary data.</text>
</comment>
<dbReference type="EMBL" id="LXQA010224299">
    <property type="protein sequence ID" value="MCI35527.1"/>
    <property type="molecule type" value="Genomic_DNA"/>
</dbReference>
<protein>
    <submittedName>
        <fullName evidence="1">Uncharacterized protein</fullName>
    </submittedName>
</protein>
<evidence type="ECO:0000313" key="2">
    <source>
        <dbReference type="Proteomes" id="UP000265520"/>
    </source>
</evidence>
<proteinExistence type="predicted"/>
<name>A0A392RH36_9FABA</name>
<reference evidence="1 2" key="1">
    <citation type="journal article" date="2018" name="Front. Plant Sci.">
        <title>Red Clover (Trifolium pratense) and Zigzag Clover (T. medium) - A Picture of Genomic Similarities and Differences.</title>
        <authorList>
            <person name="Dluhosova J."/>
            <person name="Istvanek J."/>
            <person name="Nedelnik J."/>
            <person name="Repkova J."/>
        </authorList>
    </citation>
    <scope>NUCLEOTIDE SEQUENCE [LARGE SCALE GENOMIC DNA]</scope>
    <source>
        <strain evidence="2">cv. 10/8</strain>
        <tissue evidence="1">Leaf</tissue>
    </source>
</reference>
<accession>A0A392RH36</accession>
<feature type="non-terminal residue" evidence="1">
    <location>
        <position position="1"/>
    </location>
</feature>
<dbReference type="Proteomes" id="UP000265520">
    <property type="component" value="Unassembled WGS sequence"/>
</dbReference>
<organism evidence="1 2">
    <name type="scientific">Trifolium medium</name>
    <dbReference type="NCBI Taxonomy" id="97028"/>
    <lineage>
        <taxon>Eukaryota</taxon>
        <taxon>Viridiplantae</taxon>
        <taxon>Streptophyta</taxon>
        <taxon>Embryophyta</taxon>
        <taxon>Tracheophyta</taxon>
        <taxon>Spermatophyta</taxon>
        <taxon>Magnoliopsida</taxon>
        <taxon>eudicotyledons</taxon>
        <taxon>Gunneridae</taxon>
        <taxon>Pentapetalae</taxon>
        <taxon>rosids</taxon>
        <taxon>fabids</taxon>
        <taxon>Fabales</taxon>
        <taxon>Fabaceae</taxon>
        <taxon>Papilionoideae</taxon>
        <taxon>50 kb inversion clade</taxon>
        <taxon>NPAAA clade</taxon>
        <taxon>Hologalegina</taxon>
        <taxon>IRL clade</taxon>
        <taxon>Trifolieae</taxon>
        <taxon>Trifolium</taxon>
    </lineage>
</organism>
<evidence type="ECO:0000313" key="1">
    <source>
        <dbReference type="EMBL" id="MCI35527.1"/>
    </source>
</evidence>
<keyword evidence="2" id="KW-1185">Reference proteome</keyword>
<dbReference type="AlphaFoldDB" id="A0A392RH36"/>